<dbReference type="PATRIC" id="fig|869719.3.peg.775"/>
<comment type="similarity">
    <text evidence="3">Belongs to the glycosyl hydrolase 84 family.</text>
</comment>
<keyword evidence="2 3" id="KW-0326">Glycosidase</keyword>
<evidence type="ECO:0000256" key="3">
    <source>
        <dbReference type="PROSITE-ProRule" id="PRU01353"/>
    </source>
</evidence>
<evidence type="ECO:0000313" key="5">
    <source>
        <dbReference type="EMBL" id="KTT73918.1"/>
    </source>
</evidence>
<dbReference type="AlphaFoldDB" id="A0A147I5J6"/>
<keyword evidence="6" id="KW-1185">Reference proteome</keyword>
<comment type="caution">
    <text evidence="5">The sequence shown here is derived from an EMBL/GenBank/DDBJ whole genome shotgun (WGS) entry which is preliminary data.</text>
</comment>
<dbReference type="InterPro" id="IPR051822">
    <property type="entry name" value="Glycosyl_Hydrolase_84"/>
</dbReference>
<dbReference type="PANTHER" id="PTHR13170">
    <property type="entry name" value="O-GLCNACASE"/>
    <property type="match status" value="1"/>
</dbReference>
<protein>
    <submittedName>
        <fullName evidence="5">Hyaluronidase</fullName>
    </submittedName>
</protein>
<dbReference type="InterPro" id="IPR011496">
    <property type="entry name" value="O-GlcNAcase_cat"/>
</dbReference>
<feature type="active site" description="Proton donor" evidence="3">
    <location>
        <position position="119"/>
    </location>
</feature>
<dbReference type="EMBL" id="LDTB01000014">
    <property type="protein sequence ID" value="KTT73918.1"/>
    <property type="molecule type" value="Genomic_DNA"/>
</dbReference>
<dbReference type="GO" id="GO:0015929">
    <property type="term" value="F:hexosaminidase activity"/>
    <property type="evidence" value="ECO:0007669"/>
    <property type="project" value="UniProtKB-ARBA"/>
</dbReference>
<dbReference type="PROSITE" id="PS52009">
    <property type="entry name" value="GH84"/>
    <property type="match status" value="1"/>
</dbReference>
<dbReference type="Proteomes" id="UP000074310">
    <property type="component" value="Unassembled WGS sequence"/>
</dbReference>
<feature type="domain" description="GH84" evidence="4">
    <location>
        <begin position="4"/>
        <end position="276"/>
    </location>
</feature>
<accession>A0A147I5J6</accession>
<dbReference type="InterPro" id="IPR017853">
    <property type="entry name" value="GH"/>
</dbReference>
<name>A0A147I5J6_9SPHN</name>
<dbReference type="Gene3D" id="3.20.20.80">
    <property type="entry name" value="Glycosidases"/>
    <property type="match status" value="1"/>
</dbReference>
<gene>
    <name evidence="5" type="ORF">NS334_06560</name>
</gene>
<organism evidence="5 6">
    <name type="scientific">Sphingomonas endophytica</name>
    <dbReference type="NCBI Taxonomy" id="869719"/>
    <lineage>
        <taxon>Bacteria</taxon>
        <taxon>Pseudomonadati</taxon>
        <taxon>Pseudomonadota</taxon>
        <taxon>Alphaproteobacteria</taxon>
        <taxon>Sphingomonadales</taxon>
        <taxon>Sphingomonadaceae</taxon>
        <taxon>Sphingomonas</taxon>
    </lineage>
</organism>
<sequence>MGTPELGLIEGRFGRLWSADERGHVVRTLGDAGYGFYHYAPKADRALRRDWRRAHDATSSDALARLAAECRANGMRFGIGLTPVGVTDGFDAATRDDLARRIADLDAIGIDDLAILFDDLRGDRPDLAERQAEIVTFCAERTRATRLYTCPTYYSDDPILDVAFGQRPADYLHDFGRRLDPAIQVYWTGEEVCSAAIGAGHLAAVADTLGRRVCLWDNYPVNDGARMSRFLHLRAFTGRDAAIADHVSGHAINPPLQAHLGCIPALTLPMVYAQGPGYAYGAAFATVAQRLLGEPFARMLQQDLGALQDTGHDRLGSRAARLRARYAAIDHPAAREIVRWVDGHDLMTDDEVKTQ</sequence>
<evidence type="ECO:0000256" key="2">
    <source>
        <dbReference type="ARBA" id="ARBA00023295"/>
    </source>
</evidence>
<evidence type="ECO:0000313" key="6">
    <source>
        <dbReference type="Proteomes" id="UP000074310"/>
    </source>
</evidence>
<evidence type="ECO:0000256" key="1">
    <source>
        <dbReference type="ARBA" id="ARBA00022801"/>
    </source>
</evidence>
<dbReference type="OrthoDB" id="9760892at2"/>
<dbReference type="PANTHER" id="PTHR13170:SF16">
    <property type="entry name" value="PROTEIN O-GLCNACASE"/>
    <property type="match status" value="1"/>
</dbReference>
<reference evidence="5 6" key="1">
    <citation type="journal article" date="2016" name="Front. Microbiol.">
        <title>Genomic Resource of Rice Seed Associated Bacteria.</title>
        <authorList>
            <person name="Midha S."/>
            <person name="Bansal K."/>
            <person name="Sharma S."/>
            <person name="Kumar N."/>
            <person name="Patil P.P."/>
            <person name="Chaudhry V."/>
            <person name="Patil P.B."/>
        </authorList>
    </citation>
    <scope>NUCLEOTIDE SEQUENCE [LARGE SCALE GENOMIC DNA]</scope>
    <source>
        <strain evidence="5 6">NS334</strain>
    </source>
</reference>
<dbReference type="SUPFAM" id="SSF51445">
    <property type="entry name" value="(Trans)glycosidases"/>
    <property type="match status" value="1"/>
</dbReference>
<keyword evidence="1 3" id="KW-0378">Hydrolase</keyword>
<dbReference type="Pfam" id="PF07555">
    <property type="entry name" value="NAGidase"/>
    <property type="match status" value="1"/>
</dbReference>
<proteinExistence type="inferred from homology"/>
<evidence type="ECO:0000259" key="4">
    <source>
        <dbReference type="PROSITE" id="PS52009"/>
    </source>
</evidence>
<dbReference type="GO" id="GO:1901135">
    <property type="term" value="P:carbohydrate derivative metabolic process"/>
    <property type="evidence" value="ECO:0007669"/>
    <property type="project" value="UniProtKB-ARBA"/>
</dbReference>